<dbReference type="AlphaFoldDB" id="A0AAP0J7J9"/>
<keyword evidence="1" id="KW-1133">Transmembrane helix</keyword>
<keyword evidence="3" id="KW-1185">Reference proteome</keyword>
<keyword evidence="1" id="KW-0812">Transmembrane</keyword>
<gene>
    <name evidence="2" type="ORF">Syun_017277</name>
</gene>
<feature type="transmembrane region" description="Helical" evidence="1">
    <location>
        <begin position="20"/>
        <end position="38"/>
    </location>
</feature>
<dbReference type="Proteomes" id="UP001420932">
    <property type="component" value="Unassembled WGS sequence"/>
</dbReference>
<accession>A0AAP0J7J9</accession>
<name>A0AAP0J7J9_9MAGN</name>
<keyword evidence="1" id="KW-0472">Membrane</keyword>
<organism evidence="2 3">
    <name type="scientific">Stephania yunnanensis</name>
    <dbReference type="NCBI Taxonomy" id="152371"/>
    <lineage>
        <taxon>Eukaryota</taxon>
        <taxon>Viridiplantae</taxon>
        <taxon>Streptophyta</taxon>
        <taxon>Embryophyta</taxon>
        <taxon>Tracheophyta</taxon>
        <taxon>Spermatophyta</taxon>
        <taxon>Magnoliopsida</taxon>
        <taxon>Ranunculales</taxon>
        <taxon>Menispermaceae</taxon>
        <taxon>Menispermoideae</taxon>
        <taxon>Cissampelideae</taxon>
        <taxon>Stephania</taxon>
    </lineage>
</organism>
<evidence type="ECO:0000313" key="2">
    <source>
        <dbReference type="EMBL" id="KAK9128480.1"/>
    </source>
</evidence>
<reference evidence="2 3" key="1">
    <citation type="submission" date="2024-01" db="EMBL/GenBank/DDBJ databases">
        <title>Genome assemblies of Stephania.</title>
        <authorList>
            <person name="Yang L."/>
        </authorList>
    </citation>
    <scope>NUCLEOTIDE SEQUENCE [LARGE SCALE GENOMIC DNA]</scope>
    <source>
        <strain evidence="2">YNDBR</strain>
        <tissue evidence="2">Leaf</tissue>
    </source>
</reference>
<protein>
    <submittedName>
        <fullName evidence="2">Uncharacterized protein</fullName>
    </submittedName>
</protein>
<proteinExistence type="predicted"/>
<dbReference type="EMBL" id="JBBNAF010000007">
    <property type="protein sequence ID" value="KAK9128480.1"/>
    <property type="molecule type" value="Genomic_DNA"/>
</dbReference>
<sequence length="49" mass="5736">MPKLLANSMLYSNFHFSNNLILANGYALHLCTISFINAHDYYNYYFHSS</sequence>
<evidence type="ECO:0000313" key="3">
    <source>
        <dbReference type="Proteomes" id="UP001420932"/>
    </source>
</evidence>
<evidence type="ECO:0000256" key="1">
    <source>
        <dbReference type="SAM" id="Phobius"/>
    </source>
</evidence>
<comment type="caution">
    <text evidence="2">The sequence shown here is derived from an EMBL/GenBank/DDBJ whole genome shotgun (WGS) entry which is preliminary data.</text>
</comment>